<dbReference type="Pfam" id="PF13038">
    <property type="entry name" value="DUF3899"/>
    <property type="match status" value="1"/>
</dbReference>
<dbReference type="KEGG" id="slz:B5P37_08880"/>
<evidence type="ECO:0000256" key="1">
    <source>
        <dbReference type="SAM" id="Phobius"/>
    </source>
</evidence>
<protein>
    <recommendedName>
        <fullName evidence="2">DUF3899 domain-containing protein</fullName>
    </recommendedName>
</protein>
<dbReference type="RefSeq" id="WP_085237882.1">
    <property type="nucleotide sequence ID" value="NZ_CP020773.1"/>
</dbReference>
<accession>A0AAC9RV59</accession>
<keyword evidence="1" id="KW-0472">Membrane</keyword>
<evidence type="ECO:0000259" key="2">
    <source>
        <dbReference type="Pfam" id="PF13038"/>
    </source>
</evidence>
<dbReference type="Proteomes" id="UP000242864">
    <property type="component" value="Chromosome"/>
</dbReference>
<keyword evidence="1" id="KW-0812">Transmembrane</keyword>
<dbReference type="EMBL" id="CP020773">
    <property type="protein sequence ID" value="ARJ51417.1"/>
    <property type="molecule type" value="Genomic_DNA"/>
</dbReference>
<proteinExistence type="predicted"/>
<name>A0AAC9RV59_9STAP</name>
<evidence type="ECO:0000313" key="3">
    <source>
        <dbReference type="EMBL" id="ARJ51417.1"/>
    </source>
</evidence>
<sequence>MKYLNQNAIIYILFTPLATLGIWLFTTHTFIHFVNTFFTITVLVGMMLFALLIVQEGILDVTSYGFRKFRYQLMRKKNRVRYEADEFFNPKHPKKTHHFVSPWIKPALIIHFIYFVISIALAFLI</sequence>
<reference evidence="3 4" key="1">
    <citation type="submission" date="2017-04" db="EMBL/GenBank/DDBJ databases">
        <authorList>
            <person name="Veseli I.A."/>
            <person name="Tang C."/>
            <person name="Pombert J.-F."/>
        </authorList>
    </citation>
    <scope>NUCLEOTIDE SEQUENCE [LARGE SCALE GENOMIC DNA]</scope>
    <source>
        <strain evidence="3 4">ATCC 700373</strain>
    </source>
</reference>
<keyword evidence="1" id="KW-1133">Transmembrane helix</keyword>
<feature type="domain" description="DUF3899" evidence="2">
    <location>
        <begin position="35"/>
        <end position="122"/>
    </location>
</feature>
<feature type="transmembrane region" description="Helical" evidence="1">
    <location>
        <begin position="33"/>
        <end position="54"/>
    </location>
</feature>
<gene>
    <name evidence="3" type="ORF">B5P37_08880</name>
</gene>
<evidence type="ECO:0000313" key="4">
    <source>
        <dbReference type="Proteomes" id="UP000242864"/>
    </source>
</evidence>
<keyword evidence="4" id="KW-1185">Reference proteome</keyword>
<feature type="transmembrane region" description="Helical" evidence="1">
    <location>
        <begin position="103"/>
        <end position="124"/>
    </location>
</feature>
<organism evidence="3 4">
    <name type="scientific">Staphylococcus lutrae</name>
    <dbReference type="NCBI Taxonomy" id="155085"/>
    <lineage>
        <taxon>Bacteria</taxon>
        <taxon>Bacillati</taxon>
        <taxon>Bacillota</taxon>
        <taxon>Bacilli</taxon>
        <taxon>Bacillales</taxon>
        <taxon>Staphylococcaceae</taxon>
        <taxon>Staphylococcus</taxon>
    </lineage>
</organism>
<dbReference type="AlphaFoldDB" id="A0AAC9RV59"/>
<dbReference type="InterPro" id="IPR025007">
    <property type="entry name" value="DUF3899"/>
</dbReference>
<feature type="transmembrane region" description="Helical" evidence="1">
    <location>
        <begin position="6"/>
        <end position="26"/>
    </location>
</feature>